<reference evidence="7 8" key="1">
    <citation type="journal article" date="2014" name="Genome Announc.">
        <title>Draft Genome Sequences of Marinobacter similis A3d10T and Marinobacter salarius R9SW1T.</title>
        <authorList>
            <person name="Ivanova E.P."/>
            <person name="Ng H.J."/>
            <person name="Webb H.K."/>
            <person name="Feng G."/>
            <person name="Oshima K."/>
            <person name="Hattori M."/>
            <person name="Ohkuma M."/>
            <person name="Sergeev A.F."/>
            <person name="Mikhailov V.V."/>
            <person name="Crawford R.J."/>
            <person name="Sawabe T."/>
        </authorList>
    </citation>
    <scope>NUCLEOTIDE SEQUENCE [LARGE SCALE GENOMIC DNA]</scope>
    <source>
        <strain evidence="8">A3d10 and R9SW1</strain>
    </source>
</reference>
<evidence type="ECO:0000313" key="7">
    <source>
        <dbReference type="EMBL" id="AHI32758.1"/>
    </source>
</evidence>
<evidence type="ECO:0000256" key="6">
    <source>
        <dbReference type="SAM" id="SignalP"/>
    </source>
</evidence>
<sequence>MLRNKYAPTAMALSLVVLSPTVFAAADWQNAMTSPDWDGSIGAGAFYAPDYLGSDDYETRGLPNLNLSYDDRFYLNIRDGLGWNFINYGAWSLSTYIGYVGGRDNEDDLSNLDKVDSGAAIGLRVALEDGPFNYSASVKTPVTGDVDGYQLTLKGSWRTPLTENLFLSAGPGLIYSSERWTESKFGISEAESARSGLSAYDVDKGYLRIRFGGAMTYRLSADWSLTGLAGVAYLTGEAKDSPIVADIGDHVQGFGGLLMNYRF</sequence>
<organism evidence="7 8">
    <name type="scientific">Marinobacter salarius</name>
    <dbReference type="NCBI Taxonomy" id="1420917"/>
    <lineage>
        <taxon>Bacteria</taxon>
        <taxon>Pseudomonadati</taxon>
        <taxon>Pseudomonadota</taxon>
        <taxon>Gammaproteobacteria</taxon>
        <taxon>Pseudomonadales</taxon>
        <taxon>Marinobacteraceae</taxon>
        <taxon>Marinobacter</taxon>
    </lineage>
</organism>
<evidence type="ECO:0000256" key="1">
    <source>
        <dbReference type="ARBA" id="ARBA00004442"/>
    </source>
</evidence>
<evidence type="ECO:0000256" key="5">
    <source>
        <dbReference type="ARBA" id="ARBA00023237"/>
    </source>
</evidence>
<dbReference type="HOGENOM" id="CLU_062990_2_1_6"/>
<evidence type="ECO:0000256" key="2">
    <source>
        <dbReference type="ARBA" id="ARBA00005722"/>
    </source>
</evidence>
<comment type="similarity">
    <text evidence="2">Belongs to the MipA/OmpV family.</text>
</comment>
<keyword evidence="4" id="KW-0472">Membrane</keyword>
<feature type="chain" id="PRO_5004876634" evidence="6">
    <location>
        <begin position="25"/>
        <end position="263"/>
    </location>
</feature>
<name>W5Z2M3_9GAMM</name>
<dbReference type="PANTHER" id="PTHR38776:SF1">
    <property type="entry name" value="MLTA-INTERACTING PROTEIN-RELATED"/>
    <property type="match status" value="1"/>
</dbReference>
<gene>
    <name evidence="7" type="ORF">AU15_20625</name>
</gene>
<protein>
    <submittedName>
        <fullName evidence="7">Structural protein MipA</fullName>
    </submittedName>
</protein>
<proteinExistence type="inferred from homology"/>
<evidence type="ECO:0000256" key="4">
    <source>
        <dbReference type="ARBA" id="ARBA00023136"/>
    </source>
</evidence>
<dbReference type="RefSeq" id="WP_041335993.1">
    <property type="nucleotide sequence ID" value="NZ_JAYMEP010000005.1"/>
</dbReference>
<comment type="subcellular location">
    <subcellularLocation>
        <location evidence="1">Cell outer membrane</location>
    </subcellularLocation>
</comment>
<dbReference type="Proteomes" id="UP000035081">
    <property type="component" value="Chromosome"/>
</dbReference>
<dbReference type="PANTHER" id="PTHR38776">
    <property type="entry name" value="MLTA-INTERACTING PROTEIN-RELATED"/>
    <property type="match status" value="1"/>
</dbReference>
<dbReference type="GO" id="GO:0009279">
    <property type="term" value="C:cell outer membrane"/>
    <property type="evidence" value="ECO:0007669"/>
    <property type="project" value="UniProtKB-SubCell"/>
</dbReference>
<evidence type="ECO:0000256" key="3">
    <source>
        <dbReference type="ARBA" id="ARBA00022729"/>
    </source>
</evidence>
<feature type="signal peptide" evidence="6">
    <location>
        <begin position="1"/>
        <end position="24"/>
    </location>
</feature>
<dbReference type="InterPro" id="IPR010583">
    <property type="entry name" value="MipA"/>
</dbReference>
<dbReference type="KEGG" id="msr:AU15_20625"/>
<evidence type="ECO:0000313" key="8">
    <source>
        <dbReference type="Proteomes" id="UP000035081"/>
    </source>
</evidence>
<keyword evidence="5" id="KW-0998">Cell outer membrane</keyword>
<dbReference type="Pfam" id="PF06629">
    <property type="entry name" value="MipA"/>
    <property type="match status" value="1"/>
</dbReference>
<dbReference type="AlphaFoldDB" id="W5Z2M3"/>
<accession>W5Z2M3</accession>
<keyword evidence="3 6" id="KW-0732">Signal</keyword>
<dbReference type="EMBL" id="CP007152">
    <property type="protein sequence ID" value="AHI32758.1"/>
    <property type="molecule type" value="Genomic_DNA"/>
</dbReference>